<gene>
    <name evidence="2" type="ORF">C8E87_5256</name>
</gene>
<feature type="transmembrane region" description="Helical" evidence="1">
    <location>
        <begin position="44"/>
        <end position="61"/>
    </location>
</feature>
<sequence length="69" mass="7618">MFTPRTCFSQQTFLLALGKSARYHALVTPSPLAASGVDWSEVHAVRLLGVALAFLLLLWAIRRMFGGKK</sequence>
<reference evidence="2 3" key="1">
    <citation type="submission" date="2019-03" db="EMBL/GenBank/DDBJ databases">
        <title>Sequencing the genomes of 1000 actinobacteria strains.</title>
        <authorList>
            <person name="Klenk H.-P."/>
        </authorList>
    </citation>
    <scope>NUCLEOTIDE SEQUENCE [LARGE SCALE GENOMIC DNA]</scope>
    <source>
        <strain evidence="2 3">DSM 43805</strain>
    </source>
</reference>
<dbReference type="AlphaFoldDB" id="A0A4R6K009"/>
<keyword evidence="1" id="KW-1133">Transmembrane helix</keyword>
<name>A0A4R6K009_9ACTN</name>
<evidence type="ECO:0000313" key="3">
    <source>
        <dbReference type="Proteomes" id="UP000294901"/>
    </source>
</evidence>
<keyword evidence="1" id="KW-0812">Transmembrane</keyword>
<evidence type="ECO:0000313" key="2">
    <source>
        <dbReference type="EMBL" id="TDO41522.1"/>
    </source>
</evidence>
<organism evidence="2 3">
    <name type="scientific">Paractinoplanes brasiliensis</name>
    <dbReference type="NCBI Taxonomy" id="52695"/>
    <lineage>
        <taxon>Bacteria</taxon>
        <taxon>Bacillati</taxon>
        <taxon>Actinomycetota</taxon>
        <taxon>Actinomycetes</taxon>
        <taxon>Micromonosporales</taxon>
        <taxon>Micromonosporaceae</taxon>
        <taxon>Paractinoplanes</taxon>
    </lineage>
</organism>
<keyword evidence="3" id="KW-1185">Reference proteome</keyword>
<evidence type="ECO:0000256" key="1">
    <source>
        <dbReference type="SAM" id="Phobius"/>
    </source>
</evidence>
<accession>A0A4R6K009</accession>
<keyword evidence="1" id="KW-0472">Membrane</keyword>
<dbReference type="Proteomes" id="UP000294901">
    <property type="component" value="Unassembled WGS sequence"/>
</dbReference>
<proteinExistence type="predicted"/>
<dbReference type="EMBL" id="SNWR01000001">
    <property type="protein sequence ID" value="TDO41522.1"/>
    <property type="molecule type" value="Genomic_DNA"/>
</dbReference>
<comment type="caution">
    <text evidence="2">The sequence shown here is derived from an EMBL/GenBank/DDBJ whole genome shotgun (WGS) entry which is preliminary data.</text>
</comment>
<protein>
    <submittedName>
        <fullName evidence="2">Uncharacterized protein</fullName>
    </submittedName>
</protein>